<proteinExistence type="predicted"/>
<reference evidence="1" key="1">
    <citation type="submission" date="2021-05" db="EMBL/GenBank/DDBJ databases">
        <authorList>
            <person name="Scholz U."/>
            <person name="Mascher M."/>
            <person name="Fiebig A."/>
        </authorList>
    </citation>
    <scope>NUCLEOTIDE SEQUENCE [LARGE SCALE GENOMIC DNA]</scope>
</reference>
<organism evidence="1 2">
    <name type="scientific">Avena sativa</name>
    <name type="common">Oat</name>
    <dbReference type="NCBI Taxonomy" id="4498"/>
    <lineage>
        <taxon>Eukaryota</taxon>
        <taxon>Viridiplantae</taxon>
        <taxon>Streptophyta</taxon>
        <taxon>Embryophyta</taxon>
        <taxon>Tracheophyta</taxon>
        <taxon>Spermatophyta</taxon>
        <taxon>Magnoliopsida</taxon>
        <taxon>Liliopsida</taxon>
        <taxon>Poales</taxon>
        <taxon>Poaceae</taxon>
        <taxon>BOP clade</taxon>
        <taxon>Pooideae</taxon>
        <taxon>Poodae</taxon>
        <taxon>Poeae</taxon>
        <taxon>Poeae Chloroplast Group 1 (Aveneae type)</taxon>
        <taxon>Aveninae</taxon>
        <taxon>Avena</taxon>
    </lineage>
</organism>
<evidence type="ECO:0000313" key="1">
    <source>
        <dbReference type="EnsemblPlants" id="AVESA.00010b.r2.2DG0331490.1.CDS.1"/>
    </source>
</evidence>
<accession>A0ACD5UXF7</accession>
<name>A0ACD5UXF7_AVESA</name>
<dbReference type="EnsemblPlants" id="AVESA.00010b.r2.2DG0331490.1">
    <property type="protein sequence ID" value="AVESA.00010b.r2.2DG0331490.1.CDS.1"/>
    <property type="gene ID" value="AVESA.00010b.r2.2DG0331490"/>
</dbReference>
<sequence>MATSKALPREPKLLVVSLTSRLDTTEVYSCSLLGPRAGDDLLLTIDRIRRNSLGMVTPSPCYGLTLFFDSATRAYYVCNAATRAITRLPDKGVQGRDITTGLGFDDQTREYKVVRLIKGYNVHGNKQAVMCDVYTAGAHCWRPAAREVPLGLFQFAISAITHASMNKVPPVFANGFLHWLICPNLLACGRPGSAIILFSVADETFGSVPSPPFWGPKEQQRPWHHARDEHLVVMDHQVCIVRYLRHIIAPLSDALEIWGLLDYGSGDWSMNHRIDLCGHIGRKLGYPQSLRVIGSVGNCSSGKKIVIATTNYTFQEKVYTYDPRCQVLRHIHCSAASSNAGPKFSLFDESLAPVHKSDKELALPSTLAKATRETTAPN</sequence>
<reference evidence="1" key="2">
    <citation type="submission" date="2025-09" db="UniProtKB">
        <authorList>
            <consortium name="EnsemblPlants"/>
        </authorList>
    </citation>
    <scope>IDENTIFICATION</scope>
</reference>
<protein>
    <submittedName>
        <fullName evidence="1">Uncharacterized protein</fullName>
    </submittedName>
</protein>
<dbReference type="Proteomes" id="UP001732700">
    <property type="component" value="Chromosome 2D"/>
</dbReference>
<keyword evidence="2" id="KW-1185">Reference proteome</keyword>
<evidence type="ECO:0000313" key="2">
    <source>
        <dbReference type="Proteomes" id="UP001732700"/>
    </source>
</evidence>